<dbReference type="AlphaFoldDB" id="A0A0G1WF84"/>
<organism evidence="2 3">
    <name type="scientific">Candidatus Gottesmanbacteria bacterium GW2011_GWA1_47_8</name>
    <dbReference type="NCBI Taxonomy" id="1618438"/>
    <lineage>
        <taxon>Bacteria</taxon>
        <taxon>Candidatus Gottesmaniibacteriota</taxon>
    </lineage>
</organism>
<evidence type="ECO:0000256" key="1">
    <source>
        <dbReference type="SAM" id="Phobius"/>
    </source>
</evidence>
<dbReference type="EMBL" id="LCOQ01000007">
    <property type="protein sequence ID" value="KKU80880.1"/>
    <property type="molecule type" value="Genomic_DNA"/>
</dbReference>
<protein>
    <submittedName>
        <fullName evidence="2">Uncharacterized protein</fullName>
    </submittedName>
</protein>
<dbReference type="Proteomes" id="UP000034212">
    <property type="component" value="Unassembled WGS sequence"/>
</dbReference>
<keyword evidence="1" id="KW-0812">Transmembrane</keyword>
<keyword evidence="1" id="KW-1133">Transmembrane helix</keyword>
<accession>A0A0G1WF84</accession>
<gene>
    <name evidence="2" type="ORF">UY08_C0007G0018</name>
</gene>
<evidence type="ECO:0000313" key="3">
    <source>
        <dbReference type="Proteomes" id="UP000034212"/>
    </source>
</evidence>
<feature type="transmembrane region" description="Helical" evidence="1">
    <location>
        <begin position="24"/>
        <end position="43"/>
    </location>
</feature>
<comment type="caution">
    <text evidence="2">The sequence shown here is derived from an EMBL/GenBank/DDBJ whole genome shotgun (WGS) entry which is preliminary data.</text>
</comment>
<keyword evidence="1" id="KW-0472">Membrane</keyword>
<sequence>MDQVESQSPLEPLEEPTPKNSSKVFVLVFGILVLLGVGTGYLLSRSGVGTGTVGQSKGVIKTETVAGISDEKTFKDSAQGRLEKGGIDGEGTHKLVREGGESQTAYLVSSVVNLDEYVGKNVKVWGETFAAEKASWLMDVGKVEVLP</sequence>
<evidence type="ECO:0000313" key="2">
    <source>
        <dbReference type="EMBL" id="KKU80880.1"/>
    </source>
</evidence>
<reference evidence="2 3" key="1">
    <citation type="journal article" date="2015" name="Nature">
        <title>rRNA introns, odd ribosomes, and small enigmatic genomes across a large radiation of phyla.</title>
        <authorList>
            <person name="Brown C.T."/>
            <person name="Hug L.A."/>
            <person name="Thomas B.C."/>
            <person name="Sharon I."/>
            <person name="Castelle C.J."/>
            <person name="Singh A."/>
            <person name="Wilkins M.J."/>
            <person name="Williams K.H."/>
            <person name="Banfield J.F."/>
        </authorList>
    </citation>
    <scope>NUCLEOTIDE SEQUENCE [LARGE SCALE GENOMIC DNA]</scope>
</reference>
<proteinExistence type="predicted"/>
<name>A0A0G1WF84_9BACT</name>